<sequence>MKVNSKISGLIVGAFFIPLSLIGCTERGESGGETEIFEIANTEEVVGKRGEEVLTLRKHYMILNPPRDLMDLKDSVEGYVKDHPVESGNRFLHLSFYRESGDLPKDWQPDEGYLDTDRLEHHKNDLIASINWSDAQPEKEYDVYDKSEEGKILKRMRFVEDRLVE</sequence>
<accession>A0ABT9RJK6</accession>
<dbReference type="PROSITE" id="PS51257">
    <property type="entry name" value="PROKAR_LIPOPROTEIN"/>
    <property type="match status" value="1"/>
</dbReference>
<evidence type="ECO:0000313" key="2">
    <source>
        <dbReference type="Proteomes" id="UP001230426"/>
    </source>
</evidence>
<keyword evidence="2" id="KW-1185">Reference proteome</keyword>
<gene>
    <name evidence="1" type="ORF">J2S55_008742</name>
</gene>
<evidence type="ECO:0008006" key="3">
    <source>
        <dbReference type="Google" id="ProtNLM"/>
    </source>
</evidence>
<dbReference type="EMBL" id="JAUSRB010000002">
    <property type="protein sequence ID" value="MDP9869476.1"/>
    <property type="molecule type" value="Genomic_DNA"/>
</dbReference>
<evidence type="ECO:0000313" key="1">
    <source>
        <dbReference type="EMBL" id="MDP9869476.1"/>
    </source>
</evidence>
<name>A0ABT9RJK6_9ACTN</name>
<comment type="caution">
    <text evidence="1">The sequence shown here is derived from an EMBL/GenBank/DDBJ whole genome shotgun (WGS) entry which is preliminary data.</text>
</comment>
<organism evidence="1 2">
    <name type="scientific">Streptosporangium brasiliense</name>
    <dbReference type="NCBI Taxonomy" id="47480"/>
    <lineage>
        <taxon>Bacteria</taxon>
        <taxon>Bacillati</taxon>
        <taxon>Actinomycetota</taxon>
        <taxon>Actinomycetes</taxon>
        <taxon>Streptosporangiales</taxon>
        <taxon>Streptosporangiaceae</taxon>
        <taxon>Streptosporangium</taxon>
    </lineage>
</organism>
<dbReference type="Proteomes" id="UP001230426">
    <property type="component" value="Unassembled WGS sequence"/>
</dbReference>
<protein>
    <recommendedName>
        <fullName evidence="3">Lipoprotein</fullName>
    </recommendedName>
</protein>
<reference evidence="1 2" key="1">
    <citation type="submission" date="2023-07" db="EMBL/GenBank/DDBJ databases">
        <title>Sequencing the genomes of 1000 actinobacteria strains.</title>
        <authorList>
            <person name="Klenk H.-P."/>
        </authorList>
    </citation>
    <scope>NUCLEOTIDE SEQUENCE [LARGE SCALE GENOMIC DNA]</scope>
    <source>
        <strain evidence="1 2">DSM 44109</strain>
    </source>
</reference>
<dbReference type="RefSeq" id="WP_306873428.1">
    <property type="nucleotide sequence ID" value="NZ_JAUSRB010000002.1"/>
</dbReference>
<proteinExistence type="predicted"/>